<dbReference type="Proteomes" id="UP000252586">
    <property type="component" value="Unassembled WGS sequence"/>
</dbReference>
<name>A0A366DMD3_9NOCA</name>
<comment type="caution">
    <text evidence="1">The sequence shown here is derived from an EMBL/GenBank/DDBJ whole genome shotgun (WGS) entry which is preliminary data.</text>
</comment>
<sequence length="128" mass="13875">MWTNSTVQFARLIAELDAAGAFTPSVMESLTASMNLKLKDVIELKSRANQLWDETLSHSNPAAWIEEMVGSGALESVPPWQLITKSQAEAWAGKPLTAEQMDRLDAAIPHSGIPDAISAIVHSFNATE</sequence>
<dbReference type="AlphaFoldDB" id="A0A366DMD3"/>
<evidence type="ECO:0000313" key="1">
    <source>
        <dbReference type="EMBL" id="RBO90388.1"/>
    </source>
</evidence>
<dbReference type="EMBL" id="QNRE01000006">
    <property type="protein sequence ID" value="RBO90388.1"/>
    <property type="molecule type" value="Genomic_DNA"/>
</dbReference>
<dbReference type="OrthoDB" id="3687446at2"/>
<keyword evidence="2" id="KW-1185">Reference proteome</keyword>
<dbReference type="RefSeq" id="WP_067513942.1">
    <property type="nucleotide sequence ID" value="NZ_CP107943.1"/>
</dbReference>
<evidence type="ECO:0000313" key="2">
    <source>
        <dbReference type="Proteomes" id="UP000252586"/>
    </source>
</evidence>
<proteinExistence type="predicted"/>
<protein>
    <submittedName>
        <fullName evidence="1">Uncharacterized protein</fullName>
    </submittedName>
</protein>
<gene>
    <name evidence="1" type="ORF">DFR74_106274</name>
</gene>
<reference evidence="1 2" key="1">
    <citation type="submission" date="2018-06" db="EMBL/GenBank/DDBJ databases">
        <title>Genomic Encyclopedia of Type Strains, Phase IV (KMG-IV): sequencing the most valuable type-strain genomes for metagenomic binning, comparative biology and taxonomic classification.</title>
        <authorList>
            <person name="Goeker M."/>
        </authorList>
    </citation>
    <scope>NUCLEOTIDE SEQUENCE [LARGE SCALE GENOMIC DNA]</scope>
    <source>
        <strain evidence="1 2">DSM 44599</strain>
    </source>
</reference>
<organism evidence="1 2">
    <name type="scientific">Nocardia puris</name>
    <dbReference type="NCBI Taxonomy" id="208602"/>
    <lineage>
        <taxon>Bacteria</taxon>
        <taxon>Bacillati</taxon>
        <taxon>Actinomycetota</taxon>
        <taxon>Actinomycetes</taxon>
        <taxon>Mycobacteriales</taxon>
        <taxon>Nocardiaceae</taxon>
        <taxon>Nocardia</taxon>
    </lineage>
</organism>
<accession>A0A366DMD3</accession>